<dbReference type="FunFam" id="3.30.160.60:FF:000125">
    <property type="entry name" value="Putative zinc finger protein 143"/>
    <property type="match status" value="1"/>
</dbReference>
<feature type="domain" description="C2H2-type" evidence="17">
    <location>
        <begin position="284"/>
        <end position="313"/>
    </location>
</feature>
<keyword evidence="7" id="KW-0805">Transcription regulation</keyword>
<dbReference type="Pfam" id="PF00096">
    <property type="entry name" value="zf-C2H2"/>
    <property type="match status" value="3"/>
</dbReference>
<keyword evidence="5 15" id="KW-0863">Zinc-finger</keyword>
<evidence type="ECO:0000256" key="3">
    <source>
        <dbReference type="ARBA" id="ARBA00022723"/>
    </source>
</evidence>
<evidence type="ECO:0000259" key="17">
    <source>
        <dbReference type="PROSITE" id="PS50157"/>
    </source>
</evidence>
<dbReference type="PANTHER" id="PTHR23235:SF159">
    <property type="entry name" value="KRUEPPEL-LIKE FACTOR 17"/>
    <property type="match status" value="1"/>
</dbReference>
<evidence type="ECO:0000256" key="8">
    <source>
        <dbReference type="ARBA" id="ARBA00023125"/>
    </source>
</evidence>
<keyword evidence="2" id="KW-0678">Repressor</keyword>
<comment type="function">
    <text evidence="13">Transcription repressor that binds to the promoter of target genes and prevents their expression. Acts as a negative regulator of epithelial-mesenchymal transition and metastasis in breast cancer. Specifically binds the 5'-CACCC-3' sequence in the promoter of ID1, a key metastasis regulator in breast cancer, and repress its expression. May be a germ cell-specific transcription factor that plays important roles in spermatid differentiation and oocyte development.</text>
</comment>
<keyword evidence="4" id="KW-0677">Repeat</keyword>
<evidence type="ECO:0000256" key="14">
    <source>
        <dbReference type="ARBA" id="ARBA00069426"/>
    </source>
</evidence>
<dbReference type="InterPro" id="IPR013087">
    <property type="entry name" value="Znf_C2H2_type"/>
</dbReference>
<keyword evidence="6" id="KW-0862">Zinc</keyword>
<dbReference type="GO" id="GO:0005634">
    <property type="term" value="C:nucleus"/>
    <property type="evidence" value="ECO:0007669"/>
    <property type="project" value="UniProtKB-SubCell"/>
</dbReference>
<evidence type="ECO:0000256" key="16">
    <source>
        <dbReference type="SAM" id="MobiDB-lite"/>
    </source>
</evidence>
<keyword evidence="11" id="KW-0539">Nucleus</keyword>
<feature type="region of interest" description="Disordered" evidence="16">
    <location>
        <begin position="19"/>
        <end position="48"/>
    </location>
</feature>
<accession>A0A8C0DAE5</accession>
<feature type="domain" description="C2H2-type" evidence="17">
    <location>
        <begin position="254"/>
        <end position="283"/>
    </location>
</feature>
<evidence type="ECO:0000256" key="7">
    <source>
        <dbReference type="ARBA" id="ARBA00023015"/>
    </source>
</evidence>
<dbReference type="Gene3D" id="3.30.160.60">
    <property type="entry name" value="Classic Zinc Finger"/>
    <property type="match status" value="3"/>
</dbReference>
<keyword evidence="9" id="KW-0010">Activator</keyword>
<dbReference type="CDD" id="cd21574">
    <property type="entry name" value="KLF17_N"/>
    <property type="match status" value="1"/>
</dbReference>
<dbReference type="GO" id="GO:0008270">
    <property type="term" value="F:zinc ion binding"/>
    <property type="evidence" value="ECO:0007669"/>
    <property type="project" value="UniProtKB-KW"/>
</dbReference>
<evidence type="ECO:0000256" key="12">
    <source>
        <dbReference type="ARBA" id="ARBA00038409"/>
    </source>
</evidence>
<dbReference type="InterPro" id="IPR036236">
    <property type="entry name" value="Znf_C2H2_sf"/>
</dbReference>
<evidence type="ECO:0000256" key="2">
    <source>
        <dbReference type="ARBA" id="ARBA00022491"/>
    </source>
</evidence>
<evidence type="ECO:0000256" key="11">
    <source>
        <dbReference type="ARBA" id="ARBA00023242"/>
    </source>
</evidence>
<evidence type="ECO:0000256" key="15">
    <source>
        <dbReference type="PROSITE-ProRule" id="PRU00042"/>
    </source>
</evidence>
<dbReference type="PROSITE" id="PS00028">
    <property type="entry name" value="ZINC_FINGER_C2H2_1"/>
    <property type="match status" value="3"/>
</dbReference>
<keyword evidence="8" id="KW-0238">DNA-binding</keyword>
<evidence type="ECO:0000256" key="4">
    <source>
        <dbReference type="ARBA" id="ARBA00022737"/>
    </source>
</evidence>
<comment type="similarity">
    <text evidence="12">Belongs to the Sp1 C2H2-type zinc-finger protein family.</text>
</comment>
<dbReference type="GO" id="GO:0000981">
    <property type="term" value="F:DNA-binding transcription factor activity, RNA polymerase II-specific"/>
    <property type="evidence" value="ECO:0007669"/>
    <property type="project" value="TreeGrafter"/>
</dbReference>
<dbReference type="PROSITE" id="PS50157">
    <property type="entry name" value="ZINC_FINGER_C2H2_2"/>
    <property type="match status" value="3"/>
</dbReference>
<reference evidence="18" key="1">
    <citation type="submission" date="2023-09" db="UniProtKB">
        <authorList>
            <consortium name="Ensembl"/>
        </authorList>
    </citation>
    <scope>IDENTIFICATION</scope>
</reference>
<feature type="compositionally biased region" description="Low complexity" evidence="16">
    <location>
        <begin position="31"/>
        <end position="40"/>
    </location>
</feature>
<evidence type="ECO:0000313" key="18">
    <source>
        <dbReference type="Ensembl" id="ENSBMSP00010017846.1"/>
    </source>
</evidence>
<comment type="subcellular location">
    <subcellularLocation>
        <location evidence="1">Nucleus</location>
    </subcellularLocation>
</comment>
<evidence type="ECO:0000256" key="1">
    <source>
        <dbReference type="ARBA" id="ARBA00004123"/>
    </source>
</evidence>
<keyword evidence="10" id="KW-0804">Transcription</keyword>
<dbReference type="Ensembl" id="ENSBMST00010019709.1">
    <property type="protein sequence ID" value="ENSBMSP00010017846.1"/>
    <property type="gene ID" value="ENSBMSG00010012938.1"/>
</dbReference>
<evidence type="ECO:0000256" key="10">
    <source>
        <dbReference type="ARBA" id="ARBA00023163"/>
    </source>
</evidence>
<evidence type="ECO:0000256" key="9">
    <source>
        <dbReference type="ARBA" id="ARBA00023159"/>
    </source>
</evidence>
<feature type="domain" description="C2H2-type" evidence="17">
    <location>
        <begin position="314"/>
        <end position="340"/>
    </location>
</feature>
<dbReference type="FunFam" id="3.30.160.60:FF:002051">
    <property type="entry name" value="Krueppel-like factor 17"/>
    <property type="match status" value="1"/>
</dbReference>
<sequence length="340" mass="38305">MEQGAEDRSQWHGALHQFTEDTEKSTSILDVSSSPGSSGVHTSWNHGPSGIQHVPQCIELETISLVSAEAPRQNASEMGPHFSMLLPDHGVNYCPQVTFTPSQMIYTEGMSPSQTGMMMFKGPQAMPLGEPSIPGMATTFGGNLRMSPNGPPVSPDSGIPMMSHVRMRTMPYSDLPTVTSNGGLAMLRSLDQMVPPRNPHNYGMPPAGSPLLLPVSQEDPFLPKQPLPAPRRAEQYSGAQERAPRRRSPVSRPYRCDYENCEKAYTKRSHLVSHQRKHTGERPYKCMWEACSWSFFRSDELRRHTRIHTKYRPHKCDQCGRQFMRSDYLRQHQRTHIPPK</sequence>
<evidence type="ECO:0000256" key="5">
    <source>
        <dbReference type="ARBA" id="ARBA00022771"/>
    </source>
</evidence>
<dbReference type="GO" id="GO:0000978">
    <property type="term" value="F:RNA polymerase II cis-regulatory region sequence-specific DNA binding"/>
    <property type="evidence" value="ECO:0007669"/>
    <property type="project" value="TreeGrafter"/>
</dbReference>
<proteinExistence type="inferred from homology"/>
<keyword evidence="3" id="KW-0479">Metal-binding</keyword>
<dbReference type="PANTHER" id="PTHR23235">
    <property type="entry name" value="KRUEPPEL-LIKE TRANSCRIPTION FACTOR"/>
    <property type="match status" value="1"/>
</dbReference>
<dbReference type="SMART" id="SM00355">
    <property type="entry name" value="ZnF_C2H2"/>
    <property type="match status" value="3"/>
</dbReference>
<evidence type="ECO:0000256" key="13">
    <source>
        <dbReference type="ARBA" id="ARBA00059130"/>
    </source>
</evidence>
<feature type="region of interest" description="Disordered" evidence="16">
    <location>
        <begin position="215"/>
        <end position="252"/>
    </location>
</feature>
<name>A0A8C0DAE5_BALMU</name>
<organism evidence="18">
    <name type="scientific">Balaenoptera musculus</name>
    <name type="common">Blue whale</name>
    <dbReference type="NCBI Taxonomy" id="9771"/>
    <lineage>
        <taxon>Eukaryota</taxon>
        <taxon>Metazoa</taxon>
        <taxon>Chordata</taxon>
        <taxon>Craniata</taxon>
        <taxon>Vertebrata</taxon>
        <taxon>Euteleostomi</taxon>
        <taxon>Mammalia</taxon>
        <taxon>Eutheria</taxon>
        <taxon>Laurasiatheria</taxon>
        <taxon>Artiodactyla</taxon>
        <taxon>Whippomorpha</taxon>
        <taxon>Cetacea</taxon>
        <taxon>Mysticeti</taxon>
        <taxon>Balaenopteridae</taxon>
        <taxon>Balaenoptera</taxon>
    </lineage>
</organism>
<dbReference type="SUPFAM" id="SSF57667">
    <property type="entry name" value="beta-beta-alpha zinc fingers"/>
    <property type="match status" value="3"/>
</dbReference>
<dbReference type="OMA" id="MMSHIRT"/>
<dbReference type="AlphaFoldDB" id="A0A8C0DAE5"/>
<protein>
    <recommendedName>
        <fullName evidence="14">Krueppel-like factor 17</fullName>
    </recommendedName>
</protein>
<evidence type="ECO:0000256" key="6">
    <source>
        <dbReference type="ARBA" id="ARBA00022833"/>
    </source>
</evidence>
<dbReference type="FunFam" id="3.30.160.60:FF:001977">
    <property type="entry name" value="Krueppel-like factor 17"/>
    <property type="match status" value="1"/>
</dbReference>
<dbReference type="GeneTree" id="ENSGT00940000162020"/>